<dbReference type="SUPFAM" id="SSF102114">
    <property type="entry name" value="Radical SAM enzymes"/>
    <property type="match status" value="1"/>
</dbReference>
<sequence length="366" mass="42805">MRRFIECLIPLTACNLKCNYCYIIQEGRRKNEKAIFQYSPDTIGKALSVSRLGGISFISMTASGETFISPELPFIAKEILKQGHFINITTNGTLRKQISFFLEMTKEYHEHIHISFSFHFLELKRKNLIETFFSNIKMVKDSGCSILLQINLCDEYIPYWDEIKKLSILHVGALPQVALTRKESPDGYSIFTKLSDSEYIKIGQEMASPLFEYTVKNFNIKRKEYCYAGLWSAKLDLATGIMTGCYGNGLKQNIFEDITRPIKWMPIGKHCCFKYCFNSSHFMSQGIIPELNPQPTYGELRNREEAKWYTKEMRNFLYSSFEDSNPLLTTQQKQKFNYLYYTNLIWQKINNLFNKYFHVSKSTRVF</sequence>
<evidence type="ECO:0000256" key="1">
    <source>
        <dbReference type="ARBA" id="ARBA00001966"/>
    </source>
</evidence>
<dbReference type="CDD" id="cd01335">
    <property type="entry name" value="Radical_SAM"/>
    <property type="match status" value="1"/>
</dbReference>
<dbReference type="EMBL" id="ACBW01000075">
    <property type="protein sequence ID" value="EEF75450.1"/>
    <property type="molecule type" value="Genomic_DNA"/>
</dbReference>
<evidence type="ECO:0000259" key="6">
    <source>
        <dbReference type="Pfam" id="PF04055"/>
    </source>
</evidence>
<reference evidence="7 8" key="1">
    <citation type="submission" date="2008-12" db="EMBL/GenBank/DDBJ databases">
        <authorList>
            <person name="Fulton L."/>
            <person name="Clifton S."/>
            <person name="Fulton B."/>
            <person name="Xu J."/>
            <person name="Minx P."/>
            <person name="Pepin K.H."/>
            <person name="Johnson M."/>
            <person name="Bhonagiri V."/>
            <person name="Nash W.E."/>
            <person name="Mardis E.R."/>
            <person name="Wilson R.K."/>
        </authorList>
    </citation>
    <scope>NUCLEOTIDE SEQUENCE [LARGE SCALE GENOMIC DNA]</scope>
    <source>
        <strain evidence="7 8">DSM 18228</strain>
    </source>
</reference>
<dbReference type="PANTHER" id="PTHR11228:SF7">
    <property type="entry name" value="PQQA PEPTIDE CYCLASE"/>
    <property type="match status" value="1"/>
</dbReference>
<comment type="caution">
    <text evidence="7">The sequence shown here is derived from an EMBL/GenBank/DDBJ whole genome shotgun (WGS) entry which is preliminary data.</text>
</comment>
<evidence type="ECO:0000256" key="3">
    <source>
        <dbReference type="ARBA" id="ARBA00022723"/>
    </source>
</evidence>
<dbReference type="PANTHER" id="PTHR11228">
    <property type="entry name" value="RADICAL SAM DOMAIN PROTEIN"/>
    <property type="match status" value="1"/>
</dbReference>
<dbReference type="STRING" id="547042.BACCOPRO_00939"/>
<dbReference type="Proteomes" id="UP000014073">
    <property type="component" value="Unassembled WGS sequence"/>
</dbReference>
<evidence type="ECO:0000256" key="2">
    <source>
        <dbReference type="ARBA" id="ARBA00022691"/>
    </source>
</evidence>
<dbReference type="OrthoDB" id="9813685at2"/>
<keyword evidence="4" id="KW-0408">Iron</keyword>
<dbReference type="GO" id="GO:0051536">
    <property type="term" value="F:iron-sulfur cluster binding"/>
    <property type="evidence" value="ECO:0007669"/>
    <property type="project" value="UniProtKB-KW"/>
</dbReference>
<dbReference type="InterPro" id="IPR007197">
    <property type="entry name" value="rSAM"/>
</dbReference>
<keyword evidence="3" id="KW-0479">Metal-binding</keyword>
<protein>
    <submittedName>
        <fullName evidence="7">Radical SAM domain protein</fullName>
    </submittedName>
</protein>
<dbReference type="GO" id="GO:0003824">
    <property type="term" value="F:catalytic activity"/>
    <property type="evidence" value="ECO:0007669"/>
    <property type="project" value="InterPro"/>
</dbReference>
<accession>S0F623</accession>
<dbReference type="HOGENOM" id="CLU_051823_0_0_10"/>
<keyword evidence="8" id="KW-1185">Reference proteome</keyword>
<comment type="cofactor">
    <cofactor evidence="1">
        <name>[4Fe-4S] cluster</name>
        <dbReference type="ChEBI" id="CHEBI:49883"/>
    </cofactor>
</comment>
<evidence type="ECO:0000256" key="4">
    <source>
        <dbReference type="ARBA" id="ARBA00023004"/>
    </source>
</evidence>
<dbReference type="Pfam" id="PF04055">
    <property type="entry name" value="Radical_SAM"/>
    <property type="match status" value="1"/>
</dbReference>
<proteinExistence type="predicted"/>
<dbReference type="SFLD" id="SFLDS00029">
    <property type="entry name" value="Radical_SAM"/>
    <property type="match status" value="1"/>
</dbReference>
<evidence type="ECO:0000313" key="7">
    <source>
        <dbReference type="EMBL" id="EEF75450.1"/>
    </source>
</evidence>
<dbReference type="GO" id="GO:0046872">
    <property type="term" value="F:metal ion binding"/>
    <property type="evidence" value="ECO:0007669"/>
    <property type="project" value="UniProtKB-KW"/>
</dbReference>
<organism evidence="7 8">
    <name type="scientific">Phocaeicola coprophilus DSM 18228 = JCM 13818</name>
    <dbReference type="NCBI Taxonomy" id="547042"/>
    <lineage>
        <taxon>Bacteria</taxon>
        <taxon>Pseudomonadati</taxon>
        <taxon>Bacteroidota</taxon>
        <taxon>Bacteroidia</taxon>
        <taxon>Bacteroidales</taxon>
        <taxon>Bacteroidaceae</taxon>
        <taxon>Phocaeicola</taxon>
    </lineage>
</organism>
<evidence type="ECO:0000313" key="8">
    <source>
        <dbReference type="Proteomes" id="UP000014073"/>
    </source>
</evidence>
<dbReference type="InterPro" id="IPR050377">
    <property type="entry name" value="Radical_SAM_PqqE_MftC-like"/>
</dbReference>
<dbReference type="InterPro" id="IPR013785">
    <property type="entry name" value="Aldolase_TIM"/>
</dbReference>
<dbReference type="GeneID" id="78405279"/>
<dbReference type="eggNOG" id="COG0535">
    <property type="taxonomic scope" value="Bacteria"/>
</dbReference>
<gene>
    <name evidence="7" type="ORF">BACCOPRO_00939</name>
</gene>
<dbReference type="InterPro" id="IPR058240">
    <property type="entry name" value="rSAM_sf"/>
</dbReference>
<name>S0F623_9BACT</name>
<keyword evidence="5" id="KW-0411">Iron-sulfur</keyword>
<dbReference type="Gene3D" id="3.20.20.70">
    <property type="entry name" value="Aldolase class I"/>
    <property type="match status" value="1"/>
</dbReference>
<feature type="domain" description="Radical SAM core" evidence="6">
    <location>
        <begin position="9"/>
        <end position="145"/>
    </location>
</feature>
<dbReference type="AlphaFoldDB" id="S0F623"/>
<evidence type="ECO:0000256" key="5">
    <source>
        <dbReference type="ARBA" id="ARBA00023014"/>
    </source>
</evidence>
<keyword evidence="2" id="KW-0949">S-adenosyl-L-methionine</keyword>
<dbReference type="RefSeq" id="WP_008141233.1">
    <property type="nucleotide sequence ID" value="NZ_EQ973634.1"/>
</dbReference>